<keyword evidence="1 2" id="KW-0690">Ribosome biogenesis</keyword>
<dbReference type="InterPro" id="IPR023799">
    <property type="entry name" value="RbfA_dom_sf"/>
</dbReference>
<dbReference type="GO" id="GO:0043024">
    <property type="term" value="F:ribosomal small subunit binding"/>
    <property type="evidence" value="ECO:0007669"/>
    <property type="project" value="TreeGrafter"/>
</dbReference>
<dbReference type="InterPro" id="IPR015946">
    <property type="entry name" value="KH_dom-like_a/b"/>
</dbReference>
<comment type="function">
    <text evidence="2">One of several proteins that assist in the late maturation steps of the functional core of the 30S ribosomal subunit. Associates with free 30S ribosomal subunits (but not with 30S subunits that are part of 70S ribosomes or polysomes). Required for efficient processing of 16S rRNA. May interact with the 5'-terminal helix region of 16S rRNA.</text>
</comment>
<dbReference type="HAMAP" id="MF_00003">
    <property type="entry name" value="RbfA"/>
    <property type="match status" value="1"/>
</dbReference>
<accession>A0A1V8M9V1</accession>
<dbReference type="AlphaFoldDB" id="A0A1V8M9V1"/>
<dbReference type="NCBIfam" id="TIGR00082">
    <property type="entry name" value="rbfA"/>
    <property type="match status" value="1"/>
</dbReference>
<dbReference type="PROSITE" id="PS01319">
    <property type="entry name" value="RBFA"/>
    <property type="match status" value="1"/>
</dbReference>
<gene>
    <name evidence="2" type="primary">rbfA</name>
    <name evidence="3" type="ORF">AU255_11010</name>
</gene>
<dbReference type="STRING" id="1420851.AU255_11010"/>
<evidence type="ECO:0000256" key="1">
    <source>
        <dbReference type="ARBA" id="ARBA00022517"/>
    </source>
</evidence>
<dbReference type="PANTHER" id="PTHR33515:SF1">
    <property type="entry name" value="RIBOSOME-BINDING FACTOR A, CHLOROPLASTIC-RELATED"/>
    <property type="match status" value="1"/>
</dbReference>
<comment type="subunit">
    <text evidence="2">Monomer. Binds 30S ribosomal subunits, but not 50S ribosomal subunits or 70S ribosomes.</text>
</comment>
<dbReference type="OrthoDB" id="307788at2"/>
<comment type="similarity">
    <text evidence="2">Belongs to the RbfA family.</text>
</comment>
<keyword evidence="2" id="KW-0963">Cytoplasm</keyword>
<dbReference type="GO" id="GO:0030490">
    <property type="term" value="P:maturation of SSU-rRNA"/>
    <property type="evidence" value="ECO:0007669"/>
    <property type="project" value="UniProtKB-UniRule"/>
</dbReference>
<dbReference type="GO" id="GO:0005829">
    <property type="term" value="C:cytosol"/>
    <property type="evidence" value="ECO:0007669"/>
    <property type="project" value="TreeGrafter"/>
</dbReference>
<sequence>MAREFKRSARVASQMQKELAVIVQQDIKDPRIGFITVNEVELSKDLTSAKIYITALGADEQGQKDNIKWLNDAAPFIRSEMGKRMRLRSVPYVKFYYDDSFEKGMRVSELLVEPKPSEDVPEGDG</sequence>
<evidence type="ECO:0000313" key="4">
    <source>
        <dbReference type="Proteomes" id="UP000191980"/>
    </source>
</evidence>
<dbReference type="Pfam" id="PF02033">
    <property type="entry name" value="RBFA"/>
    <property type="match status" value="1"/>
</dbReference>
<dbReference type="Gene3D" id="3.30.300.20">
    <property type="match status" value="1"/>
</dbReference>
<comment type="subcellular location">
    <subcellularLocation>
        <location evidence="2">Cytoplasm</location>
    </subcellularLocation>
</comment>
<dbReference type="RefSeq" id="WP_080522924.1">
    <property type="nucleotide sequence ID" value="NZ_LPUF01000001.1"/>
</dbReference>
<protein>
    <recommendedName>
        <fullName evidence="2">Ribosome-binding factor A</fullName>
    </recommendedName>
</protein>
<keyword evidence="4" id="KW-1185">Reference proteome</keyword>
<dbReference type="Proteomes" id="UP000191980">
    <property type="component" value="Unassembled WGS sequence"/>
</dbReference>
<name>A0A1V8M9V1_9GAMM</name>
<dbReference type="InterPro" id="IPR020053">
    <property type="entry name" value="Ribosome-bd_factorA_CS"/>
</dbReference>
<proteinExistence type="inferred from homology"/>
<evidence type="ECO:0000256" key="2">
    <source>
        <dbReference type="HAMAP-Rule" id="MF_00003"/>
    </source>
</evidence>
<comment type="caution">
    <text evidence="3">The sequence shown here is derived from an EMBL/GenBank/DDBJ whole genome shotgun (WGS) entry which is preliminary data.</text>
</comment>
<dbReference type="InterPro" id="IPR000238">
    <property type="entry name" value="RbfA"/>
</dbReference>
<dbReference type="SUPFAM" id="SSF89919">
    <property type="entry name" value="Ribosome-binding factor A, RbfA"/>
    <property type="match status" value="1"/>
</dbReference>
<evidence type="ECO:0000313" key="3">
    <source>
        <dbReference type="EMBL" id="OQK18317.1"/>
    </source>
</evidence>
<dbReference type="PANTHER" id="PTHR33515">
    <property type="entry name" value="RIBOSOME-BINDING FACTOR A, CHLOROPLASTIC-RELATED"/>
    <property type="match status" value="1"/>
</dbReference>
<dbReference type="EMBL" id="LPUF01000001">
    <property type="protein sequence ID" value="OQK18317.1"/>
    <property type="molecule type" value="Genomic_DNA"/>
</dbReference>
<reference evidence="3 4" key="1">
    <citation type="submission" date="2015-12" db="EMBL/GenBank/DDBJ databases">
        <authorList>
            <person name="Shamseldin A."/>
            <person name="Moawad H."/>
            <person name="Abd El-Rahim W.M."/>
            <person name="Sadowsky M.J."/>
        </authorList>
    </citation>
    <scope>NUCLEOTIDE SEQUENCE [LARGE SCALE GENOMIC DNA]</scope>
    <source>
        <strain evidence="3 4">WF1</strain>
    </source>
</reference>
<organism evidence="3 4">
    <name type="scientific">Methyloprofundus sedimenti</name>
    <dbReference type="NCBI Taxonomy" id="1420851"/>
    <lineage>
        <taxon>Bacteria</taxon>
        <taxon>Pseudomonadati</taxon>
        <taxon>Pseudomonadota</taxon>
        <taxon>Gammaproteobacteria</taxon>
        <taxon>Methylococcales</taxon>
        <taxon>Methylococcaceae</taxon>
        <taxon>Methyloprofundus</taxon>
    </lineage>
</organism>